<dbReference type="GeneID" id="28661858"/>
<dbReference type="RefSeq" id="WP_054196015.1">
    <property type="nucleotide sequence ID" value="NZ_CABMKQ010000024.1"/>
</dbReference>
<accession>A0A0M4TA12</accession>
<dbReference type="Pfam" id="PF00903">
    <property type="entry name" value="Glyoxalase"/>
    <property type="match status" value="1"/>
</dbReference>
<organism evidence="2 3">
    <name type="scientific">Campylobacter concisus</name>
    <dbReference type="NCBI Taxonomy" id="199"/>
    <lineage>
        <taxon>Bacteria</taxon>
        <taxon>Pseudomonadati</taxon>
        <taxon>Campylobacterota</taxon>
        <taxon>Epsilonproteobacteria</taxon>
        <taxon>Campylobacterales</taxon>
        <taxon>Campylobacteraceae</taxon>
        <taxon>Campylobacter</taxon>
    </lineage>
</organism>
<dbReference type="PATRIC" id="fig|199.248.peg.214"/>
<dbReference type="KEGG" id="ccoc:CCON33237_0190"/>
<dbReference type="Proteomes" id="UP000066049">
    <property type="component" value="Chromosome"/>
</dbReference>
<feature type="domain" description="VOC" evidence="1">
    <location>
        <begin position="5"/>
        <end position="124"/>
    </location>
</feature>
<evidence type="ECO:0000259" key="1">
    <source>
        <dbReference type="PROSITE" id="PS51819"/>
    </source>
</evidence>
<evidence type="ECO:0000313" key="2">
    <source>
        <dbReference type="EMBL" id="ALF46911.1"/>
    </source>
</evidence>
<dbReference type="InterPro" id="IPR050383">
    <property type="entry name" value="GlyoxalaseI/FosfomycinResist"/>
</dbReference>
<dbReference type="InterPro" id="IPR029068">
    <property type="entry name" value="Glyas_Bleomycin-R_OHBP_Dase"/>
</dbReference>
<protein>
    <submittedName>
        <fullName evidence="2">Putative glyoxalase/bleomycin resistance protein</fullName>
    </submittedName>
</protein>
<gene>
    <name evidence="2" type="ORF">CCON33237_0190</name>
</gene>
<dbReference type="InterPro" id="IPR004360">
    <property type="entry name" value="Glyas_Fos-R_dOase_dom"/>
</dbReference>
<dbReference type="SUPFAM" id="SSF54593">
    <property type="entry name" value="Glyoxalase/Bleomycin resistance protein/Dihydroxybiphenyl dioxygenase"/>
    <property type="match status" value="1"/>
</dbReference>
<evidence type="ECO:0000313" key="3">
    <source>
        <dbReference type="Proteomes" id="UP000066049"/>
    </source>
</evidence>
<dbReference type="PANTHER" id="PTHR21366:SF14">
    <property type="entry name" value="GLYOXALASE DOMAIN-CONTAINING PROTEIN 5"/>
    <property type="match status" value="1"/>
</dbReference>
<dbReference type="PROSITE" id="PS51819">
    <property type="entry name" value="VOC"/>
    <property type="match status" value="1"/>
</dbReference>
<dbReference type="EMBL" id="CP012541">
    <property type="protein sequence ID" value="ALF46911.1"/>
    <property type="molecule type" value="Genomic_DNA"/>
</dbReference>
<reference evidence="3" key="1">
    <citation type="submission" date="2015-08" db="EMBL/GenBank/DDBJ databases">
        <title>Comparative genomics of the Campylobacter concisus group.</title>
        <authorList>
            <person name="Miller W.G."/>
            <person name="Yee E."/>
            <person name="Chapman M.H."/>
            <person name="Huynh S."/>
            <person name="Bono J.L."/>
            <person name="On S.L.W."/>
            <person name="St Leger J."/>
            <person name="Foster G."/>
            <person name="Parker C.T."/>
        </authorList>
    </citation>
    <scope>NUCLEOTIDE SEQUENCE [LARGE SCALE GENOMIC DNA]</scope>
    <source>
        <strain evidence="3">ATCC 33237</strain>
    </source>
</reference>
<dbReference type="InterPro" id="IPR037523">
    <property type="entry name" value="VOC_core"/>
</dbReference>
<dbReference type="Gene3D" id="3.10.180.10">
    <property type="entry name" value="2,3-Dihydroxybiphenyl 1,2-Dioxygenase, domain 1"/>
    <property type="match status" value="1"/>
</dbReference>
<dbReference type="AlphaFoldDB" id="A0A0M4TA12"/>
<dbReference type="PANTHER" id="PTHR21366">
    <property type="entry name" value="GLYOXALASE FAMILY PROTEIN"/>
    <property type="match status" value="1"/>
</dbReference>
<sequence>MQIKNIDHIVLVVSDIEKAIKFYCEILGIQLCKNSGRISLKFGSQKINLHKFESEFLPSAKYPKKGSTDICFIVDDLIENVHAELLKKGVKFELGIVERNGALGAMKSLYLYDFDGNLIELSSYKK</sequence>
<name>A0A0M4TA12_9BACT</name>
<proteinExistence type="predicted"/>